<dbReference type="Gene3D" id="1.10.10.60">
    <property type="entry name" value="Homeodomain-like"/>
    <property type="match status" value="1"/>
</dbReference>
<feature type="domain" description="HNF-p1" evidence="13">
    <location>
        <begin position="1"/>
        <end position="30"/>
    </location>
</feature>
<keyword evidence="10" id="KW-0472">Membrane</keyword>
<keyword evidence="2" id="KW-0805">Transcription regulation</keyword>
<keyword evidence="10" id="KW-1133">Transmembrane helix</keyword>
<name>A0A9P1MY63_9PELO</name>
<feature type="compositionally biased region" description="Polar residues" evidence="9">
    <location>
        <begin position="87"/>
        <end position="101"/>
    </location>
</feature>
<feature type="compositionally biased region" description="Polar residues" evidence="9">
    <location>
        <begin position="322"/>
        <end position="333"/>
    </location>
</feature>
<feature type="region of interest" description="Disordered" evidence="9">
    <location>
        <begin position="71"/>
        <end position="113"/>
    </location>
</feature>
<evidence type="ECO:0000313" key="14">
    <source>
        <dbReference type="EMBL" id="CAI5440381.1"/>
    </source>
</evidence>
<dbReference type="FunFam" id="1.10.10.60:FF:000550">
    <property type="entry name" value="Homeobox domaincontaining protein"/>
    <property type="match status" value="1"/>
</dbReference>
<accession>A0A9P1MY63</accession>
<keyword evidence="4 7" id="KW-0371">Homeobox</keyword>
<evidence type="ECO:0000313" key="15">
    <source>
        <dbReference type="Proteomes" id="UP001152747"/>
    </source>
</evidence>
<dbReference type="SUPFAM" id="SSF47413">
    <property type="entry name" value="lambda repressor-like DNA-binding domains"/>
    <property type="match status" value="1"/>
</dbReference>
<dbReference type="PROSITE" id="PS51937">
    <property type="entry name" value="HNF_P1"/>
    <property type="match status" value="1"/>
</dbReference>
<dbReference type="Pfam" id="PF00046">
    <property type="entry name" value="Homeodomain"/>
    <property type="match status" value="1"/>
</dbReference>
<dbReference type="Proteomes" id="UP001152747">
    <property type="component" value="Unassembled WGS sequence"/>
</dbReference>
<dbReference type="PROSITE" id="PS50071">
    <property type="entry name" value="HOMEOBOX_2"/>
    <property type="match status" value="1"/>
</dbReference>
<organism evidence="14 15">
    <name type="scientific">Caenorhabditis angaria</name>
    <dbReference type="NCBI Taxonomy" id="860376"/>
    <lineage>
        <taxon>Eukaryota</taxon>
        <taxon>Metazoa</taxon>
        <taxon>Ecdysozoa</taxon>
        <taxon>Nematoda</taxon>
        <taxon>Chromadorea</taxon>
        <taxon>Rhabditida</taxon>
        <taxon>Rhabditina</taxon>
        <taxon>Rhabditomorpha</taxon>
        <taxon>Rhabditoidea</taxon>
        <taxon>Rhabditidae</taxon>
        <taxon>Peloderinae</taxon>
        <taxon>Caenorhabditis</taxon>
    </lineage>
</organism>
<protein>
    <recommendedName>
        <fullName evidence="16">Homeobox domain-containing protein</fullName>
    </recommendedName>
</protein>
<sequence>MLFTVEQLELIRRLRTTGISPDQISKAFNELEKVEPEPSNNNEEPAEPTPAPEPIVTPRAIYAPILVQHLTSTSTPTPSTSPKPPQLTLQTVPEPSSSTTYEHPICSSAPRPIRSQRTPMKEITTLDNPAELEEFMRQGEEACILDMKTFITQYSLRQTTVAMMTGVSQPYISKLLNGNHRELSLRCRKNIYCWYLNCRRHPEKLAAFLADPATRLETNCDGELVPQRRERYVFRPILIRMLENFFAQTPFPDLARRVEIATACNHVLQLDKKGIGLMPKEIVSPQVVSNWFANKRKELRRRSAENASTATGSGSGSGSSTLNDNVSVASMSPESRDEMTMSRATTPETLLPASSASLPSPCPMPFDLSATQPLAQPILPPTNLDIFQMAQRLGITLPPPQTLTLPDGGVNLFFNPNNPFLQFPLMPQLHHQQKCHMALLKVRDECTKLIGHRFLNSHICLVISLVQLGVCFWAVAQHVFSYLNYQKILKCDFLNGSLPLEAVDAVIFDIRLFHYLWGIRGCVAEYLDGGFGRLAWCVSHTTALLFSLPVTFLSHPKPCYFWPLLFQQSAYGICLLVLLLAALPRIVMVMAAPQAAPLAPILFYLIGTGLNFFHLYVYWHWYWHVQAMWNSAVRIKFGSRLENANNRSRRDRPMRPAEEIDEDVLNYVPAVSESVEFAAVKIILPPDTSSSSAAPLLNGHIPGPKPISNHLPQIKNPENSIDIYSGDEADLDEFATPPPPIYATRLDWRAPENHPHAARKPRRLLPATPDLPRHGEVAPERRMRSDVFYLPEYSL</sequence>
<dbReference type="PANTHER" id="PTHR40288">
    <property type="entry name" value="PROTEIN CBG16535-RELATED"/>
    <property type="match status" value="1"/>
</dbReference>
<evidence type="ECO:0000256" key="7">
    <source>
        <dbReference type="PROSITE-ProRule" id="PRU00108"/>
    </source>
</evidence>
<dbReference type="InterPro" id="IPR009057">
    <property type="entry name" value="Homeodomain-like_sf"/>
</dbReference>
<keyword evidence="15" id="KW-1185">Reference proteome</keyword>
<dbReference type="PANTHER" id="PTHR40288:SF2">
    <property type="entry name" value="G PROTEIN-COUPLED RECEPTOR-RELATED"/>
    <property type="match status" value="1"/>
</dbReference>
<feature type="transmembrane region" description="Helical" evidence="10">
    <location>
        <begin position="598"/>
        <end position="619"/>
    </location>
</feature>
<comment type="subcellular location">
    <subcellularLocation>
        <location evidence="1 7 8">Nucleus</location>
    </subcellularLocation>
</comment>
<keyword evidence="5" id="KW-0804">Transcription</keyword>
<feature type="region of interest" description="Disordered" evidence="9">
    <location>
        <begin position="752"/>
        <end position="778"/>
    </location>
</feature>
<feature type="transmembrane region" description="Helical" evidence="10">
    <location>
        <begin position="570"/>
        <end position="592"/>
    </location>
</feature>
<dbReference type="PROSITE" id="PS51936">
    <property type="entry name" value="POU_4"/>
    <property type="match status" value="1"/>
</dbReference>
<feature type="region of interest" description="Disordered" evidence="9">
    <location>
        <begin position="31"/>
        <end position="52"/>
    </location>
</feature>
<dbReference type="FunFam" id="1.10.260.40:FF:000044">
    <property type="entry name" value="Homeobox domain-containing protein"/>
    <property type="match status" value="1"/>
</dbReference>
<feature type="transmembrane region" description="Helical" evidence="10">
    <location>
        <begin position="455"/>
        <end position="476"/>
    </location>
</feature>
<feature type="region of interest" description="Disordered" evidence="9">
    <location>
        <begin position="300"/>
        <end position="343"/>
    </location>
</feature>
<dbReference type="SUPFAM" id="SSF46689">
    <property type="entry name" value="Homeodomain-like"/>
    <property type="match status" value="1"/>
</dbReference>
<dbReference type="InterPro" id="IPR001356">
    <property type="entry name" value="HD"/>
</dbReference>
<evidence type="ECO:0000256" key="9">
    <source>
        <dbReference type="SAM" id="MobiDB-lite"/>
    </source>
</evidence>
<dbReference type="GO" id="GO:0045893">
    <property type="term" value="P:positive regulation of DNA-templated transcription"/>
    <property type="evidence" value="ECO:0007669"/>
    <property type="project" value="InterPro"/>
</dbReference>
<evidence type="ECO:0000256" key="10">
    <source>
        <dbReference type="SAM" id="Phobius"/>
    </source>
</evidence>
<reference evidence="14" key="1">
    <citation type="submission" date="2022-11" db="EMBL/GenBank/DDBJ databases">
        <authorList>
            <person name="Kikuchi T."/>
        </authorList>
    </citation>
    <scope>NUCLEOTIDE SEQUENCE</scope>
    <source>
        <strain evidence="14">PS1010</strain>
    </source>
</reference>
<evidence type="ECO:0000256" key="3">
    <source>
        <dbReference type="ARBA" id="ARBA00023125"/>
    </source>
</evidence>
<keyword evidence="3 7" id="KW-0238">DNA-binding</keyword>
<evidence type="ECO:0000259" key="11">
    <source>
        <dbReference type="PROSITE" id="PS50071"/>
    </source>
</evidence>
<evidence type="ECO:0000259" key="13">
    <source>
        <dbReference type="PROSITE" id="PS51937"/>
    </source>
</evidence>
<dbReference type="InterPro" id="IPR010982">
    <property type="entry name" value="Lambda_DNA-bd_dom_sf"/>
</dbReference>
<evidence type="ECO:0000256" key="5">
    <source>
        <dbReference type="ARBA" id="ARBA00023163"/>
    </source>
</evidence>
<dbReference type="SMART" id="SM00389">
    <property type="entry name" value="HOX"/>
    <property type="match status" value="1"/>
</dbReference>
<keyword evidence="6 7" id="KW-0539">Nucleus</keyword>
<proteinExistence type="predicted"/>
<dbReference type="AlphaFoldDB" id="A0A9P1MY63"/>
<evidence type="ECO:0000256" key="8">
    <source>
        <dbReference type="RuleBase" id="RU000682"/>
    </source>
</evidence>
<evidence type="ECO:0000256" key="6">
    <source>
        <dbReference type="ARBA" id="ARBA00023242"/>
    </source>
</evidence>
<dbReference type="CDD" id="cd00086">
    <property type="entry name" value="homeodomain"/>
    <property type="match status" value="1"/>
</dbReference>
<dbReference type="OrthoDB" id="5856131at2759"/>
<dbReference type="InterPro" id="IPR006899">
    <property type="entry name" value="HNF-1_N"/>
</dbReference>
<dbReference type="InterPro" id="IPR044869">
    <property type="entry name" value="HNF-1_POU"/>
</dbReference>
<dbReference type="GO" id="GO:0003677">
    <property type="term" value="F:DNA binding"/>
    <property type="evidence" value="ECO:0007669"/>
    <property type="project" value="UniProtKB-UniRule"/>
</dbReference>
<comment type="caution">
    <text evidence="14">The sequence shown here is derived from an EMBL/GenBank/DDBJ whole genome shotgun (WGS) entry which is preliminary data.</text>
</comment>
<feature type="domain" description="POU-specific atypical" evidence="12">
    <location>
        <begin position="115"/>
        <end position="211"/>
    </location>
</feature>
<dbReference type="InterPro" id="IPR044866">
    <property type="entry name" value="HNF_P1"/>
</dbReference>
<gene>
    <name evidence="14" type="ORF">CAMP_LOCUS3018</name>
</gene>
<keyword evidence="10" id="KW-0812">Transmembrane</keyword>
<evidence type="ECO:0000259" key="12">
    <source>
        <dbReference type="PROSITE" id="PS51936"/>
    </source>
</evidence>
<feature type="domain" description="Homeobox" evidence="11">
    <location>
        <begin position="225"/>
        <end position="302"/>
    </location>
</feature>
<evidence type="ECO:0008006" key="16">
    <source>
        <dbReference type="Google" id="ProtNLM"/>
    </source>
</evidence>
<feature type="DNA-binding region" description="Homeobox" evidence="7">
    <location>
        <begin position="227"/>
        <end position="303"/>
    </location>
</feature>
<dbReference type="Pfam" id="PF04814">
    <property type="entry name" value="HNF-1_N"/>
    <property type="match status" value="1"/>
</dbReference>
<dbReference type="GO" id="GO:0005634">
    <property type="term" value="C:nucleus"/>
    <property type="evidence" value="ECO:0007669"/>
    <property type="project" value="UniProtKB-SubCell"/>
</dbReference>
<evidence type="ECO:0000256" key="1">
    <source>
        <dbReference type="ARBA" id="ARBA00004123"/>
    </source>
</evidence>
<evidence type="ECO:0000256" key="2">
    <source>
        <dbReference type="ARBA" id="ARBA00023015"/>
    </source>
</evidence>
<dbReference type="Gene3D" id="1.10.260.40">
    <property type="entry name" value="lambda repressor-like DNA-binding domains"/>
    <property type="match status" value="1"/>
</dbReference>
<dbReference type="EMBL" id="CANHGI010000001">
    <property type="protein sequence ID" value="CAI5440381.1"/>
    <property type="molecule type" value="Genomic_DNA"/>
</dbReference>
<evidence type="ECO:0000256" key="4">
    <source>
        <dbReference type="ARBA" id="ARBA00023155"/>
    </source>
</evidence>